<comment type="subcellular location">
    <subcellularLocation>
        <location evidence="1">Cytoplasm</location>
        <location evidence="1">Cytoskeleton</location>
    </subcellularLocation>
</comment>
<feature type="domain" description="PH" evidence="11">
    <location>
        <begin position="2214"/>
        <end position="2328"/>
    </location>
</feature>
<dbReference type="InterPro" id="IPR018159">
    <property type="entry name" value="Spectrin/alpha-actinin"/>
</dbReference>
<feature type="compositionally biased region" description="Basic and acidic residues" evidence="10">
    <location>
        <begin position="2136"/>
        <end position="2145"/>
    </location>
</feature>
<evidence type="ECO:0000256" key="6">
    <source>
        <dbReference type="ARBA" id="ARBA00023203"/>
    </source>
</evidence>
<keyword evidence="5" id="KW-0677">Repeat</keyword>
<dbReference type="Gene3D" id="2.30.29.30">
    <property type="entry name" value="Pleckstrin-homology domain (PH domain)/Phosphotyrosine-binding domain (PTB)"/>
    <property type="match status" value="1"/>
</dbReference>
<feature type="compositionally biased region" description="Basic residues" evidence="10">
    <location>
        <begin position="2376"/>
        <end position="2387"/>
    </location>
</feature>
<dbReference type="GO" id="GO:0051693">
    <property type="term" value="P:actin filament capping"/>
    <property type="evidence" value="ECO:0007669"/>
    <property type="project" value="UniProtKB-UniRule"/>
</dbReference>
<feature type="coiled-coil region" evidence="9">
    <location>
        <begin position="714"/>
        <end position="741"/>
    </location>
</feature>
<keyword evidence="6 8" id="KW-0009">Actin-binding</keyword>
<dbReference type="InterPro" id="IPR001589">
    <property type="entry name" value="Actinin_actin-bd_CS"/>
</dbReference>
<feature type="compositionally biased region" description="Gly residues" evidence="10">
    <location>
        <begin position="2360"/>
        <end position="2375"/>
    </location>
</feature>
<feature type="region of interest" description="Disordered" evidence="10">
    <location>
        <begin position="2347"/>
        <end position="2387"/>
    </location>
</feature>
<dbReference type="InterPro" id="IPR001849">
    <property type="entry name" value="PH_domain"/>
</dbReference>
<dbReference type="InterPro" id="IPR041681">
    <property type="entry name" value="PH_9"/>
</dbReference>
<evidence type="ECO:0000259" key="12">
    <source>
        <dbReference type="PROSITE" id="PS50021"/>
    </source>
</evidence>
<dbReference type="PROSITE" id="PS00019">
    <property type="entry name" value="ACTININ_1"/>
    <property type="match status" value="1"/>
</dbReference>
<feature type="coiled-coil region" evidence="9">
    <location>
        <begin position="1292"/>
        <end position="1319"/>
    </location>
</feature>
<dbReference type="PROSITE" id="PS50003">
    <property type="entry name" value="PH_DOMAIN"/>
    <property type="match status" value="1"/>
</dbReference>
<dbReference type="FunFam" id="1.20.58.60:FF:000011">
    <property type="entry name" value="Spectrin beta chain"/>
    <property type="match status" value="1"/>
</dbReference>
<dbReference type="SMART" id="SM00033">
    <property type="entry name" value="CH"/>
    <property type="match status" value="2"/>
</dbReference>
<dbReference type="Gene3D" id="1.10.418.10">
    <property type="entry name" value="Calponin-like domain"/>
    <property type="match status" value="2"/>
</dbReference>
<dbReference type="FunFam" id="1.10.418.10:FF:000004">
    <property type="entry name" value="Spectrin beta chain"/>
    <property type="match status" value="1"/>
</dbReference>
<comment type="caution">
    <text evidence="13">The sequence shown here is derived from an EMBL/GenBank/DDBJ whole genome shotgun (WGS) entry which is preliminary data.</text>
</comment>
<dbReference type="OrthoDB" id="5865767at2759"/>
<evidence type="ECO:0000256" key="9">
    <source>
        <dbReference type="SAM" id="Coils"/>
    </source>
</evidence>
<proteinExistence type="inferred from homology"/>
<protein>
    <recommendedName>
        <fullName evidence="8">Spectrin beta chain</fullName>
    </recommendedName>
</protein>
<evidence type="ECO:0000256" key="2">
    <source>
        <dbReference type="ARBA" id="ARBA00006826"/>
    </source>
</evidence>
<dbReference type="GO" id="GO:0008091">
    <property type="term" value="C:spectrin"/>
    <property type="evidence" value="ECO:0007669"/>
    <property type="project" value="InterPro"/>
</dbReference>
<evidence type="ECO:0000256" key="8">
    <source>
        <dbReference type="PIRNR" id="PIRNR002297"/>
    </source>
</evidence>
<dbReference type="InterPro" id="IPR001605">
    <property type="entry name" value="PH_dom-spectrin-type"/>
</dbReference>
<organism evidence="13 14">
    <name type="scientific">Macrostomum lignano</name>
    <dbReference type="NCBI Taxonomy" id="282301"/>
    <lineage>
        <taxon>Eukaryota</taxon>
        <taxon>Metazoa</taxon>
        <taxon>Spiralia</taxon>
        <taxon>Lophotrochozoa</taxon>
        <taxon>Platyhelminthes</taxon>
        <taxon>Rhabditophora</taxon>
        <taxon>Macrostomorpha</taxon>
        <taxon>Macrostomida</taxon>
        <taxon>Macrostomidae</taxon>
        <taxon>Macrostomum</taxon>
    </lineage>
</organism>
<dbReference type="FunFam" id="1.10.418.10:FF:000001">
    <property type="entry name" value="Actinin alpha 1"/>
    <property type="match status" value="1"/>
</dbReference>
<evidence type="ECO:0000313" key="13">
    <source>
        <dbReference type="EMBL" id="PAA70441.1"/>
    </source>
</evidence>
<feature type="compositionally biased region" description="Low complexity" evidence="10">
    <location>
        <begin position="2197"/>
        <end position="2209"/>
    </location>
</feature>
<dbReference type="Pfam" id="PF00307">
    <property type="entry name" value="CH"/>
    <property type="match status" value="2"/>
</dbReference>
<keyword evidence="9" id="KW-0175">Coiled coil</keyword>
<dbReference type="SUPFAM" id="SSF46966">
    <property type="entry name" value="Spectrin repeat"/>
    <property type="match status" value="14"/>
</dbReference>
<dbReference type="CDD" id="cd21248">
    <property type="entry name" value="CH_SPTB_like_rpt2"/>
    <property type="match status" value="1"/>
</dbReference>
<dbReference type="SUPFAM" id="SSF50729">
    <property type="entry name" value="PH domain-like"/>
    <property type="match status" value="1"/>
</dbReference>
<feature type="compositionally biased region" description="Basic and acidic residues" evidence="10">
    <location>
        <begin position="1"/>
        <end position="12"/>
    </location>
</feature>
<keyword evidence="4 8" id="KW-0963">Cytoplasm</keyword>
<dbReference type="GO" id="GO:0016020">
    <property type="term" value="C:membrane"/>
    <property type="evidence" value="ECO:0007669"/>
    <property type="project" value="UniProtKB-ARBA"/>
</dbReference>
<dbReference type="FunFam" id="1.20.58.60:FF:000019">
    <property type="entry name" value="Spectrin beta chain"/>
    <property type="match status" value="1"/>
</dbReference>
<dbReference type="PANTHER" id="PTHR11915">
    <property type="entry name" value="SPECTRIN/FILAMIN RELATED CYTOSKELETAL PROTEIN"/>
    <property type="match status" value="1"/>
</dbReference>
<evidence type="ECO:0000256" key="10">
    <source>
        <dbReference type="SAM" id="MobiDB-lite"/>
    </source>
</evidence>
<dbReference type="PIRSF" id="PIRSF002297">
    <property type="entry name" value="Spectrin_beta_subunit"/>
    <property type="match status" value="1"/>
</dbReference>
<keyword evidence="7 8" id="KW-0206">Cytoskeleton</keyword>
<dbReference type="GO" id="GO:0003779">
    <property type="term" value="F:actin binding"/>
    <property type="evidence" value="ECO:0007669"/>
    <property type="project" value="UniProtKB-KW"/>
</dbReference>
<dbReference type="Proteomes" id="UP000215902">
    <property type="component" value="Unassembled WGS sequence"/>
</dbReference>
<feature type="region of interest" description="Disordered" evidence="10">
    <location>
        <begin position="2128"/>
        <end position="2209"/>
    </location>
</feature>
<dbReference type="GO" id="GO:0005200">
    <property type="term" value="F:structural constituent of cytoskeleton"/>
    <property type="evidence" value="ECO:0007669"/>
    <property type="project" value="UniProtKB-UniRule"/>
</dbReference>
<evidence type="ECO:0000256" key="7">
    <source>
        <dbReference type="ARBA" id="ARBA00023212"/>
    </source>
</evidence>
<sequence length="2387" mass="274183">MVELETNHRALHWEPNVSNNNHTENGNDDLSDFDSANSTAKLFERSRIKALADEREAVQKKTFTKWVNSHLTKESLQVDELYLDLRDGRLLLRLLELITGDQLPRPTRGRMRIHCLENVDKALAYLSDQCVHLENMGAHDIVDGSARLTLGLIWTIILRFQIQDVVFDRRDFSVASTAVPYMSAAPAGLAYSTPSAGRVSSGDSRLAKDALLLWCQMKTAGYANVNVRNFTNSWRDGLAFNAIIHKHRPDLIDYNALSKSQPLANLENAFRVADQRLGLARLLDPEDVSVDQPDERSIMTYVVTYYHYFSKLKDETVQAKRLKKVLNEAQESDSLIDQYERLTSDLLAWIEQTVELLNDRQLANSVPGIQAQLQSFSTYRTVEKPAKFTEKGNLEIQLFTIQQKMRANNQRPYFPQEEKMISEINKAWEKLEKAEHAREIALRDELIRQEKLEQLAQRFQRKAGMRETWLSENQRLVAQDNFGQDLPAVEAATKKHEAIETDIFAYEERVSAVVRVASELQSENYHDTEAVLARKDNVLNLWEQLLDLLRARRMRLDLTLQVQKIYQEILYVLDWIEELDGRLSSEDFGRHLMAVDDLLEKHALLESDVLVLGDRVDSVCASAQAFIDGEFPPEVGDYRPTEPGEVEERASILREAYEQLRLRAARRHDGLTSSRQVWRLVWELEDEEQWIREKEQLMSSPDLGHDIPSAQRLLAKHRATEDEISARRKQLQDQLARGENLVANAGPRSDLLSSRLERISSLWDNLVDRAAARKSRLLEAVDYQRFLGDCDDAEAWLTEMHRLCEDEDCGYNEATVQSLQRKHLDASQEIDNYGEEIAALHTQAEALNPADRELESTKQRLEAIDARYAELLRQAERRRQQLADALATHRLFSEADQIEAWIREKRRLLVSMVPSEEIEELEVVKHRFDGFEIEMQSNAVRVAEADTLANRLLKAEHPSAEEVRERQDQLNAEWNELADLVDQRKAKINNAYDYNTYKIECRETTNWIKEKCQLVESTDELGNDLGGIMQLQRRLQNLNSDMAAIEARLQHLDDQCEKLQRVKPEEAQALVESRDELRALWSELSNMRMERKERLEESSELQKFLQDLDHFQVWLSNTQTRVATEDMAKDVSEAEKLLVNHQSLKQEIEGYNEEFASLMSYGRRVTEGQTDAQYMFLSQRLNALSDDWNALHEMWQMKHTQLSQSLSLQVFLRDSVQCDLVLSSQENFLSKSETPTSVEQAESMVKQCENFITSLRANEEKLALVDESGQQLLAEEEHFAKEKIAQKVDSIQARREANLARAQERLDQLRGQLALQHLRQDIDDLAEWIEDRRLVADDESFRDAKNITSRYNRHKAFEREIDANKDRLESVRRGAEQLLAERPNFSDTVRPQIDQLTARWADLEESVKQKSEKLLEANRETIFNNTAQDVNVWMEKLMTQMVVDEEEVVTLTDVDIWLRSIEDQEKEMEEKEKQLVDMSEHKEKLKEQHPDKEEVFEKTHLSLQQTFVKLRDPLSKKKDELVRRKRIQQLFRDIEDEKMWAEEKLALASLQDAGASLLSVTQMLRRHKVLAAEVENHRPRVRDTVSNANDLIDQGVPQSEQYQAGISELQDRWEQLSQAMEDRRARLERSELAQQWLEDAREAETWMGEQELYLMPEETRARDEQAANNAMKKHEQVDRGVEAFAETIRQLGARARALIETEHPESERVAQAQNRLDRLYSTLKELCAEKRAWLQEQLKLYQLQREILDLESWIYERTLVAQSNELGKDYEHCVLLRERFREFAKETETIGTERVAAANQFVDSLIDQGHRNSADIAEWKDRVNEAWSDLLELIDTRTQLLTAAYAFHRFLTDCRDVLDRIEEKELAIPDDVGKDAKSSDSYARKHTAFEHDLRTLEAAVHGVERDADDLLPAYSGDNEKLIRERRDQVIDAWNRLTLRCQRRKAELADNAEFHRFLNMVRELLMWMDSIEAEMASQERPRDVSGVELLMNSHKNLKAEMDARDENFTIAANLGRSLVMRRHPRLTVVQEKLAELAGKRFDVTDAWDTKWDQLQLMLEVYQFARDAAVAEAWLLAQEPHLSSHELGESLEETLALIRQHEAFEKAAASQEERFAALQKLTALELRGGATGTASADEAAKRAERRAAAVSAAVPQAPPTPKATPIKKQQQEQQEQQQLTQQQQQQQKQQVAAATPGEAAKASQQAQQQPQPMITAAKMEGMLARKHEWEQGGRKAHSRSWQQVWTVLESGQLRFYKDERHSRERPQDTYRHEPALELEGASSAPAADYSKRPHVFRLKLGNGAEYLFQALRSGDAEMTDWVTRINAAAGATPTTAARAATMPAAATSSASATAATSASASGGVGGSGGGGEAGGGGKKSRFFTIGRKK</sequence>
<evidence type="ECO:0000313" key="14">
    <source>
        <dbReference type="Proteomes" id="UP000215902"/>
    </source>
</evidence>
<dbReference type="Pfam" id="PF00435">
    <property type="entry name" value="Spectrin"/>
    <property type="match status" value="16"/>
</dbReference>
<name>A0A267F9I1_9PLAT</name>
<feature type="domain" description="Calponin-homology (CH)" evidence="12">
    <location>
        <begin position="205"/>
        <end position="310"/>
    </location>
</feature>
<feature type="coiled-coil region" evidence="9">
    <location>
        <begin position="312"/>
        <end position="342"/>
    </location>
</feature>
<comment type="similarity">
    <text evidence="2 8">Belongs to the spectrin family.</text>
</comment>
<dbReference type="SMART" id="SM00150">
    <property type="entry name" value="SPEC"/>
    <property type="match status" value="17"/>
</dbReference>
<dbReference type="PROSITE" id="PS00020">
    <property type="entry name" value="ACTININ_2"/>
    <property type="match status" value="1"/>
</dbReference>
<dbReference type="CDD" id="cd10571">
    <property type="entry name" value="PH_beta_spectrin"/>
    <property type="match status" value="1"/>
</dbReference>
<dbReference type="InterPro" id="IPR011993">
    <property type="entry name" value="PH-like_dom_sf"/>
</dbReference>
<evidence type="ECO:0000256" key="4">
    <source>
        <dbReference type="ARBA" id="ARBA00022490"/>
    </source>
</evidence>
<dbReference type="InterPro" id="IPR002017">
    <property type="entry name" value="Spectrin_repeat"/>
</dbReference>
<dbReference type="SMART" id="SM00233">
    <property type="entry name" value="PH"/>
    <property type="match status" value="1"/>
</dbReference>
<reference evidence="13 14" key="1">
    <citation type="submission" date="2017-06" db="EMBL/GenBank/DDBJ databases">
        <title>A platform for efficient transgenesis in Macrostomum lignano, a flatworm model organism for stem cell research.</title>
        <authorList>
            <person name="Berezikov E."/>
        </authorList>
    </citation>
    <scope>NUCLEOTIDE SEQUENCE [LARGE SCALE GENOMIC DNA]</scope>
    <source>
        <strain evidence="13">DV1</strain>
        <tissue evidence="13">Whole organism</tissue>
    </source>
</reference>
<feature type="region of interest" description="Disordered" evidence="10">
    <location>
        <begin position="1"/>
        <end position="31"/>
    </location>
</feature>
<keyword evidence="14" id="KW-1185">Reference proteome</keyword>
<evidence type="ECO:0000259" key="11">
    <source>
        <dbReference type="PROSITE" id="PS50003"/>
    </source>
</evidence>
<dbReference type="GO" id="GO:0005543">
    <property type="term" value="F:phospholipid binding"/>
    <property type="evidence" value="ECO:0007669"/>
    <property type="project" value="InterPro"/>
</dbReference>
<dbReference type="PROSITE" id="PS50021">
    <property type="entry name" value="CH"/>
    <property type="match status" value="2"/>
</dbReference>
<evidence type="ECO:0000256" key="3">
    <source>
        <dbReference type="ARBA" id="ARBA00022467"/>
    </source>
</evidence>
<dbReference type="CDD" id="cd00176">
    <property type="entry name" value="SPEC"/>
    <property type="match status" value="10"/>
</dbReference>
<dbReference type="InterPro" id="IPR001715">
    <property type="entry name" value="CH_dom"/>
</dbReference>
<feature type="compositionally biased region" description="Low complexity" evidence="10">
    <location>
        <begin position="2161"/>
        <end position="2188"/>
    </location>
</feature>
<feature type="coiled-coil region" evidence="9">
    <location>
        <begin position="816"/>
        <end position="888"/>
    </location>
</feature>
<dbReference type="FunFam" id="2.30.29.30:FF:000024">
    <property type="entry name" value="Spectrin beta chain"/>
    <property type="match status" value="1"/>
</dbReference>
<dbReference type="STRING" id="282301.A0A267F9I1"/>
<evidence type="ECO:0000256" key="5">
    <source>
        <dbReference type="ARBA" id="ARBA00022737"/>
    </source>
</evidence>
<feature type="domain" description="Calponin-homology (CH)" evidence="12">
    <location>
        <begin position="57"/>
        <end position="161"/>
    </location>
</feature>
<dbReference type="SUPFAM" id="SSF47576">
    <property type="entry name" value="Calponin-homology domain, CH-domain"/>
    <property type="match status" value="1"/>
</dbReference>
<keyword evidence="3 8" id="KW-0117">Actin capping</keyword>
<dbReference type="FunFam" id="1.20.58.60:FF:000172">
    <property type="entry name" value="Spectrin beta chain"/>
    <property type="match status" value="1"/>
</dbReference>
<evidence type="ECO:0000256" key="1">
    <source>
        <dbReference type="ARBA" id="ARBA00004245"/>
    </source>
</evidence>
<dbReference type="Gene3D" id="1.20.58.60">
    <property type="match status" value="13"/>
</dbReference>
<dbReference type="Pfam" id="PF15410">
    <property type="entry name" value="PH_9"/>
    <property type="match status" value="1"/>
</dbReference>
<dbReference type="InterPro" id="IPR036872">
    <property type="entry name" value="CH_dom_sf"/>
</dbReference>
<dbReference type="EMBL" id="NIVC01001237">
    <property type="protein sequence ID" value="PAA70441.1"/>
    <property type="molecule type" value="Genomic_DNA"/>
</dbReference>
<dbReference type="PRINTS" id="PR00683">
    <property type="entry name" value="SPECTRINPH"/>
</dbReference>
<feature type="coiled-coil region" evidence="9">
    <location>
        <begin position="1454"/>
        <end position="1488"/>
    </location>
</feature>
<feature type="coiled-coil region" evidence="9">
    <location>
        <begin position="1028"/>
        <end position="1062"/>
    </location>
</feature>
<feature type="coiled-coil region" evidence="9">
    <location>
        <begin position="1393"/>
        <end position="1420"/>
    </location>
</feature>
<dbReference type="InterPro" id="IPR016343">
    <property type="entry name" value="Spectrin_bsu"/>
</dbReference>
<gene>
    <name evidence="13" type="ORF">BOX15_Mlig024302g1</name>
</gene>
<feature type="compositionally biased region" description="Low complexity" evidence="10">
    <location>
        <begin position="2347"/>
        <end position="2359"/>
    </location>
</feature>
<accession>A0A267F9I1</accession>